<sequence length="156" mass="18023">MSKLVFLKEDGQRNIFDETGHKAMDVVDEKPDPFAVKQLVNLDSYLEKKASASMDQKQPEQSKDIFMDLPEKLMSKKALLALGRRSYKKIQILLLLRRKQIVKYSRSQSLRDHYLKSHEVRIKNLDFPTGSKTIIPKNCIAIDITSSSYNEQVTLH</sequence>
<name>A0A9P7BK78_RHIOR</name>
<keyword evidence="2" id="KW-1185">Reference proteome</keyword>
<organism evidence="1 2">
    <name type="scientific">Rhizopus oryzae</name>
    <name type="common">Mucormycosis agent</name>
    <name type="synonym">Rhizopus arrhizus var. delemar</name>
    <dbReference type="NCBI Taxonomy" id="64495"/>
    <lineage>
        <taxon>Eukaryota</taxon>
        <taxon>Fungi</taxon>
        <taxon>Fungi incertae sedis</taxon>
        <taxon>Mucoromycota</taxon>
        <taxon>Mucoromycotina</taxon>
        <taxon>Mucoromycetes</taxon>
        <taxon>Mucorales</taxon>
        <taxon>Mucorineae</taxon>
        <taxon>Rhizopodaceae</taxon>
        <taxon>Rhizopus</taxon>
    </lineage>
</organism>
<evidence type="ECO:0000313" key="1">
    <source>
        <dbReference type="EMBL" id="KAG1296877.1"/>
    </source>
</evidence>
<gene>
    <name evidence="1" type="ORF">G6F64_013129</name>
</gene>
<comment type="caution">
    <text evidence="1">The sequence shown here is derived from an EMBL/GenBank/DDBJ whole genome shotgun (WGS) entry which is preliminary data.</text>
</comment>
<evidence type="ECO:0000313" key="2">
    <source>
        <dbReference type="Proteomes" id="UP000716291"/>
    </source>
</evidence>
<proteinExistence type="predicted"/>
<dbReference type="OrthoDB" id="2283569at2759"/>
<reference evidence="1" key="1">
    <citation type="journal article" date="2020" name="Microb. Genom.">
        <title>Genetic diversity of clinical and environmental Mucorales isolates obtained from an investigation of mucormycosis cases among solid organ transplant recipients.</title>
        <authorList>
            <person name="Nguyen M.H."/>
            <person name="Kaul D."/>
            <person name="Muto C."/>
            <person name="Cheng S.J."/>
            <person name="Richter R.A."/>
            <person name="Bruno V.M."/>
            <person name="Liu G."/>
            <person name="Beyhan S."/>
            <person name="Sundermann A.J."/>
            <person name="Mounaud S."/>
            <person name="Pasculle A.W."/>
            <person name="Nierman W.C."/>
            <person name="Driscoll E."/>
            <person name="Cumbie R."/>
            <person name="Clancy C.J."/>
            <person name="Dupont C.L."/>
        </authorList>
    </citation>
    <scope>NUCLEOTIDE SEQUENCE</scope>
    <source>
        <strain evidence="1">GL11</strain>
    </source>
</reference>
<dbReference type="AlphaFoldDB" id="A0A9P7BK78"/>
<dbReference type="Proteomes" id="UP000716291">
    <property type="component" value="Unassembled WGS sequence"/>
</dbReference>
<dbReference type="EMBL" id="JAANQT010004850">
    <property type="protein sequence ID" value="KAG1296877.1"/>
    <property type="molecule type" value="Genomic_DNA"/>
</dbReference>
<accession>A0A9P7BK78</accession>
<protein>
    <submittedName>
        <fullName evidence="1">Uncharacterized protein</fullName>
    </submittedName>
</protein>